<protein>
    <submittedName>
        <fullName evidence="2">Uncharacterized protein</fullName>
    </submittedName>
</protein>
<feature type="compositionally biased region" description="Basic and acidic residues" evidence="1">
    <location>
        <begin position="154"/>
        <end position="165"/>
    </location>
</feature>
<feature type="compositionally biased region" description="Polar residues" evidence="1">
    <location>
        <begin position="345"/>
        <end position="355"/>
    </location>
</feature>
<feature type="compositionally biased region" description="Low complexity" evidence="1">
    <location>
        <begin position="533"/>
        <end position="563"/>
    </location>
</feature>
<feature type="region of interest" description="Disordered" evidence="1">
    <location>
        <begin position="469"/>
        <end position="572"/>
    </location>
</feature>
<feature type="compositionally biased region" description="Basic and acidic residues" evidence="1">
    <location>
        <begin position="469"/>
        <end position="478"/>
    </location>
</feature>
<evidence type="ECO:0000313" key="2">
    <source>
        <dbReference type="EMBL" id="KAK4119108.1"/>
    </source>
</evidence>
<dbReference type="RefSeq" id="XP_062642881.1">
    <property type="nucleotide sequence ID" value="XM_062793961.1"/>
</dbReference>
<comment type="caution">
    <text evidence="2">The sequence shown here is derived from an EMBL/GenBank/DDBJ whole genome shotgun (WGS) entry which is preliminary data.</text>
</comment>
<dbReference type="Proteomes" id="UP001302602">
    <property type="component" value="Unassembled WGS sequence"/>
</dbReference>
<dbReference type="EMBL" id="MU853253">
    <property type="protein sequence ID" value="KAK4119108.1"/>
    <property type="molecule type" value="Genomic_DNA"/>
</dbReference>
<accession>A0AAN6YZA6</accession>
<evidence type="ECO:0000313" key="3">
    <source>
        <dbReference type="Proteomes" id="UP001302602"/>
    </source>
</evidence>
<evidence type="ECO:0000256" key="1">
    <source>
        <dbReference type="SAM" id="MobiDB-lite"/>
    </source>
</evidence>
<feature type="region of interest" description="Disordered" evidence="1">
    <location>
        <begin position="76"/>
        <end position="424"/>
    </location>
</feature>
<sequence length="633" mass="69838">MCTYDYTPYTGCNDGQQHYYIQWVKCNTAVERGRYCSVEASHRVEQLRKLSTNVLSCPLHGPIAVQQFVLDSVNARPQDDDNAEEPYPQHTTGPAASARDRTPNTESSDRELEQPTRRDVRKRRSRRELVLDSSDSESSASFATRPRAAGRTKTSGDRERMERQRSRSTHRSHRRSISADVALPPPPSLTKRHGRSEISLPLGNGVEAQVEERRPSITGRQTRPKNSLDIPRAVGVMGLPSSPDMHRRCSVHRSRSEGVLRHATEGQSEPTQPVPRNAVSPSCDDPPDQNPDLLLSSPNRRGRRAGARSIRDRSVDTTMRRIDEHVAPEDTERNIGHAQEIPTPDTRSSVTTSPEPQARGHAAPRNAIGTTYHKRSGSRPRLDTLQIPQTRAPYQRDAYSAPTATPPETDINEDRPARRRAKSLRHVDISLATIEPLPPLVPMAHRNEETASIRSVRSRRLEDQVVEGRKWAAAREHIPPPPPRVAGRESVDSGYLSGHQPQRSWESVGPSAAADVVSKPGGKAGRNTLQKAPPQSQTQAQSQAQTQTPGQRQGQGQGETQRPIPAPLDLGAARLPPCMLPVSLMSPGVQSETDVSPVAKGSKGTLLQRMGLRRKFSGLLWDRGGQREVGVEG</sequence>
<feature type="compositionally biased region" description="Basic and acidic residues" evidence="1">
    <location>
        <begin position="309"/>
        <end position="335"/>
    </location>
</feature>
<keyword evidence="3" id="KW-1185">Reference proteome</keyword>
<dbReference type="GeneID" id="87830730"/>
<proteinExistence type="predicted"/>
<reference evidence="2" key="1">
    <citation type="journal article" date="2023" name="Mol. Phylogenet. Evol.">
        <title>Genome-scale phylogeny and comparative genomics of the fungal order Sordariales.</title>
        <authorList>
            <person name="Hensen N."/>
            <person name="Bonometti L."/>
            <person name="Westerberg I."/>
            <person name="Brannstrom I.O."/>
            <person name="Guillou S."/>
            <person name="Cros-Aarteil S."/>
            <person name="Calhoun S."/>
            <person name="Haridas S."/>
            <person name="Kuo A."/>
            <person name="Mondo S."/>
            <person name="Pangilinan J."/>
            <person name="Riley R."/>
            <person name="LaButti K."/>
            <person name="Andreopoulos B."/>
            <person name="Lipzen A."/>
            <person name="Chen C."/>
            <person name="Yan M."/>
            <person name="Daum C."/>
            <person name="Ng V."/>
            <person name="Clum A."/>
            <person name="Steindorff A."/>
            <person name="Ohm R.A."/>
            <person name="Martin F."/>
            <person name="Silar P."/>
            <person name="Natvig D.O."/>
            <person name="Lalanne C."/>
            <person name="Gautier V."/>
            <person name="Ament-Velasquez S.L."/>
            <person name="Kruys A."/>
            <person name="Hutchinson M.I."/>
            <person name="Powell A.J."/>
            <person name="Barry K."/>
            <person name="Miller A.N."/>
            <person name="Grigoriev I.V."/>
            <person name="Debuchy R."/>
            <person name="Gladieux P."/>
            <person name="Hiltunen Thoren M."/>
            <person name="Johannesson H."/>
        </authorList>
    </citation>
    <scope>NUCLEOTIDE SEQUENCE</scope>
    <source>
        <strain evidence="2">CBS 731.68</strain>
    </source>
</reference>
<feature type="compositionally biased region" description="Basic and acidic residues" evidence="1">
    <location>
        <begin position="98"/>
        <end position="118"/>
    </location>
</feature>
<feature type="compositionally biased region" description="Basic and acidic residues" evidence="1">
    <location>
        <begin position="254"/>
        <end position="264"/>
    </location>
</feature>
<organism evidence="2 3">
    <name type="scientific">Parathielavia appendiculata</name>
    <dbReference type="NCBI Taxonomy" id="2587402"/>
    <lineage>
        <taxon>Eukaryota</taxon>
        <taxon>Fungi</taxon>
        <taxon>Dikarya</taxon>
        <taxon>Ascomycota</taxon>
        <taxon>Pezizomycotina</taxon>
        <taxon>Sordariomycetes</taxon>
        <taxon>Sordariomycetidae</taxon>
        <taxon>Sordariales</taxon>
        <taxon>Chaetomiaceae</taxon>
        <taxon>Parathielavia</taxon>
    </lineage>
</organism>
<feature type="compositionally biased region" description="Basic residues" evidence="1">
    <location>
        <begin position="166"/>
        <end position="176"/>
    </location>
</feature>
<feature type="compositionally biased region" description="Low complexity" evidence="1">
    <location>
        <begin position="132"/>
        <end position="141"/>
    </location>
</feature>
<name>A0AAN6YZA6_9PEZI</name>
<gene>
    <name evidence="2" type="ORF">N657DRAFT_650526</name>
</gene>
<dbReference type="AlphaFoldDB" id="A0AAN6YZA6"/>
<reference evidence="2" key="2">
    <citation type="submission" date="2023-05" db="EMBL/GenBank/DDBJ databases">
        <authorList>
            <consortium name="Lawrence Berkeley National Laboratory"/>
            <person name="Steindorff A."/>
            <person name="Hensen N."/>
            <person name="Bonometti L."/>
            <person name="Westerberg I."/>
            <person name="Brannstrom I.O."/>
            <person name="Guillou S."/>
            <person name="Cros-Aarteil S."/>
            <person name="Calhoun S."/>
            <person name="Haridas S."/>
            <person name="Kuo A."/>
            <person name="Mondo S."/>
            <person name="Pangilinan J."/>
            <person name="Riley R."/>
            <person name="Labutti K."/>
            <person name="Andreopoulos B."/>
            <person name="Lipzen A."/>
            <person name="Chen C."/>
            <person name="Yanf M."/>
            <person name="Daum C."/>
            <person name="Ng V."/>
            <person name="Clum A."/>
            <person name="Ohm R."/>
            <person name="Martin F."/>
            <person name="Silar P."/>
            <person name="Natvig D."/>
            <person name="Lalanne C."/>
            <person name="Gautier V."/>
            <person name="Ament-Velasquez S.L."/>
            <person name="Kruys A."/>
            <person name="Hutchinson M.I."/>
            <person name="Powell A.J."/>
            <person name="Barry K."/>
            <person name="Miller A.N."/>
            <person name="Grigoriev I.V."/>
            <person name="Debuchy R."/>
            <person name="Gladieux P."/>
            <person name="Thoren M.H."/>
            <person name="Johannesson H."/>
        </authorList>
    </citation>
    <scope>NUCLEOTIDE SEQUENCE</scope>
    <source>
        <strain evidence="2">CBS 731.68</strain>
    </source>
</reference>